<reference evidence="3" key="1">
    <citation type="journal article" date="2007" name="Plant Cell">
        <title>Dothideomycete-plant interactions illuminated by genome sequencing and EST analysis of the wheat pathogen Stagonospora nodorum.</title>
        <authorList>
            <person name="Hane J.K."/>
            <person name="Lowe R.G."/>
            <person name="Solomon P.S."/>
            <person name="Tan K.C."/>
            <person name="Schoch C.L."/>
            <person name="Spatafora J.W."/>
            <person name="Crous P.W."/>
            <person name="Kodira C."/>
            <person name="Birren B.W."/>
            <person name="Galagan J.E."/>
            <person name="Torriani S.F."/>
            <person name="McDonald B.A."/>
            <person name="Oliver R.P."/>
        </authorList>
    </citation>
    <scope>NUCLEOTIDE SEQUENCE [LARGE SCALE GENOMIC DNA]</scope>
    <source>
        <strain evidence="3">SN15 / ATCC MYA-4574 / FGSC 10173</strain>
    </source>
</reference>
<evidence type="ECO:0000313" key="3">
    <source>
        <dbReference type="Proteomes" id="UP000001055"/>
    </source>
</evidence>
<dbReference type="Pfam" id="PF00069">
    <property type="entry name" value="Pkinase"/>
    <property type="match status" value="1"/>
</dbReference>
<sequence>MFDHFRIHVMKDASKAAPHMRIVQTTVGEYDHEIATFVLATANSKLYVAIKRGIIHSYDLNTTDVSTWYQKSGYIAPVRVDLTRMYTEALASYHPFRWRKGEPSDAIFKKKQHPLVVAEGQKNLYVRARLLRCEFFRDHPHPNIAKYRGVVAKDSLKFGKGRSAVTIELDTKRVYALVFKRYDCDLWAMVEKRKRFDVRYCLQSIEAGILYMHSLGLSHTDIKPDNIFVEKTHSSSRPHEFVLGDFDSTARIGSGIVIKGGDWAWSPRKAEGEPIHDTDDWYAFQNLKIWVVREMGGRIEDYDGIGKWIKSAQGPQLSR</sequence>
<dbReference type="GO" id="GO:0005524">
    <property type="term" value="F:ATP binding"/>
    <property type="evidence" value="ECO:0007669"/>
    <property type="project" value="InterPro"/>
</dbReference>
<dbReference type="PROSITE" id="PS00108">
    <property type="entry name" value="PROTEIN_KINASE_ST"/>
    <property type="match status" value="1"/>
</dbReference>
<gene>
    <name evidence="2" type="ORF">SNOG_09294</name>
</gene>
<dbReference type="AlphaFoldDB" id="Q0UG20"/>
<dbReference type="Proteomes" id="UP000001055">
    <property type="component" value="Unassembled WGS sequence"/>
</dbReference>
<dbReference type="KEGG" id="pno:SNOG_09294"/>
<name>Q0UG20_PHANO</name>
<dbReference type="GO" id="GO:0004672">
    <property type="term" value="F:protein kinase activity"/>
    <property type="evidence" value="ECO:0007669"/>
    <property type="project" value="InterPro"/>
</dbReference>
<dbReference type="SUPFAM" id="SSF56112">
    <property type="entry name" value="Protein kinase-like (PK-like)"/>
    <property type="match status" value="1"/>
</dbReference>
<dbReference type="Gene3D" id="1.10.510.10">
    <property type="entry name" value="Transferase(Phosphotransferase) domain 1"/>
    <property type="match status" value="1"/>
</dbReference>
<dbReference type="GeneID" id="5976492"/>
<organism evidence="2 3">
    <name type="scientific">Phaeosphaeria nodorum (strain SN15 / ATCC MYA-4574 / FGSC 10173)</name>
    <name type="common">Glume blotch fungus</name>
    <name type="synonym">Parastagonospora nodorum</name>
    <dbReference type="NCBI Taxonomy" id="321614"/>
    <lineage>
        <taxon>Eukaryota</taxon>
        <taxon>Fungi</taxon>
        <taxon>Dikarya</taxon>
        <taxon>Ascomycota</taxon>
        <taxon>Pezizomycotina</taxon>
        <taxon>Dothideomycetes</taxon>
        <taxon>Pleosporomycetidae</taxon>
        <taxon>Pleosporales</taxon>
        <taxon>Pleosporineae</taxon>
        <taxon>Phaeosphaeriaceae</taxon>
        <taxon>Parastagonospora</taxon>
    </lineage>
</organism>
<dbReference type="PROSITE" id="PS50011">
    <property type="entry name" value="PROTEIN_KINASE_DOM"/>
    <property type="match status" value="1"/>
</dbReference>
<dbReference type="InterPro" id="IPR011009">
    <property type="entry name" value="Kinase-like_dom_sf"/>
</dbReference>
<dbReference type="EMBL" id="CH445338">
    <property type="protein sequence ID" value="EAT83486.2"/>
    <property type="molecule type" value="Genomic_DNA"/>
</dbReference>
<dbReference type="RefSeq" id="XP_001799591.1">
    <property type="nucleotide sequence ID" value="XM_001799539.1"/>
</dbReference>
<evidence type="ECO:0000313" key="2">
    <source>
        <dbReference type="EMBL" id="EAT83486.2"/>
    </source>
</evidence>
<dbReference type="InterPro" id="IPR008271">
    <property type="entry name" value="Ser/Thr_kinase_AS"/>
</dbReference>
<dbReference type="InParanoid" id="Q0UG20"/>
<dbReference type="InterPro" id="IPR000719">
    <property type="entry name" value="Prot_kinase_dom"/>
</dbReference>
<protein>
    <recommendedName>
        <fullName evidence="1">Protein kinase domain-containing protein</fullName>
    </recommendedName>
</protein>
<accession>Q0UG20</accession>
<feature type="domain" description="Protein kinase" evidence="1">
    <location>
        <begin position="32"/>
        <end position="319"/>
    </location>
</feature>
<evidence type="ECO:0000259" key="1">
    <source>
        <dbReference type="PROSITE" id="PS50011"/>
    </source>
</evidence>
<dbReference type="VEuPathDB" id="FungiDB:JI435_092940"/>
<proteinExistence type="predicted"/>